<feature type="region of interest" description="Disordered" evidence="1">
    <location>
        <begin position="1"/>
        <end position="92"/>
    </location>
</feature>
<evidence type="ECO:0000313" key="3">
    <source>
        <dbReference type="Proteomes" id="UP001054837"/>
    </source>
</evidence>
<protein>
    <submittedName>
        <fullName evidence="2">Uncharacterized protein</fullName>
    </submittedName>
</protein>
<comment type="caution">
    <text evidence="2">The sequence shown here is derived from an EMBL/GenBank/DDBJ whole genome shotgun (WGS) entry which is preliminary data.</text>
</comment>
<feature type="compositionally biased region" description="Basic and acidic residues" evidence="1">
    <location>
        <begin position="9"/>
        <end position="18"/>
    </location>
</feature>
<dbReference type="EMBL" id="BPLQ01003044">
    <property type="protein sequence ID" value="GIX97535.1"/>
    <property type="molecule type" value="Genomic_DNA"/>
</dbReference>
<evidence type="ECO:0000256" key="1">
    <source>
        <dbReference type="SAM" id="MobiDB-lite"/>
    </source>
</evidence>
<reference evidence="2 3" key="1">
    <citation type="submission" date="2021-06" db="EMBL/GenBank/DDBJ databases">
        <title>Caerostris darwini draft genome.</title>
        <authorList>
            <person name="Kono N."/>
            <person name="Arakawa K."/>
        </authorList>
    </citation>
    <scope>NUCLEOTIDE SEQUENCE [LARGE SCALE GENOMIC DNA]</scope>
</reference>
<dbReference type="Proteomes" id="UP001054837">
    <property type="component" value="Unassembled WGS sequence"/>
</dbReference>
<proteinExistence type="predicted"/>
<sequence>MSLFSCCRGQDRERERVVRQHRVRGRAPSSAAPRPTTCDSSWSARPRAAWAAAASATAGTSSSTPSTAPRASTTSRRSTAAPSAAPRPQHDVSALLSATGSLNEKMLANVMAEASWKTQFEASDR</sequence>
<evidence type="ECO:0000313" key="2">
    <source>
        <dbReference type="EMBL" id="GIX97535.1"/>
    </source>
</evidence>
<gene>
    <name evidence="2" type="ORF">CDAR_517591</name>
</gene>
<organism evidence="2 3">
    <name type="scientific">Caerostris darwini</name>
    <dbReference type="NCBI Taxonomy" id="1538125"/>
    <lineage>
        <taxon>Eukaryota</taxon>
        <taxon>Metazoa</taxon>
        <taxon>Ecdysozoa</taxon>
        <taxon>Arthropoda</taxon>
        <taxon>Chelicerata</taxon>
        <taxon>Arachnida</taxon>
        <taxon>Araneae</taxon>
        <taxon>Araneomorphae</taxon>
        <taxon>Entelegynae</taxon>
        <taxon>Araneoidea</taxon>
        <taxon>Araneidae</taxon>
        <taxon>Caerostris</taxon>
    </lineage>
</organism>
<name>A0AAV4PNQ1_9ARAC</name>
<keyword evidence="3" id="KW-1185">Reference proteome</keyword>
<dbReference type="AlphaFoldDB" id="A0AAV4PNQ1"/>
<feature type="compositionally biased region" description="Low complexity" evidence="1">
    <location>
        <begin position="40"/>
        <end position="87"/>
    </location>
</feature>
<accession>A0AAV4PNQ1</accession>